<comment type="cofactor">
    <cofactor evidence="9">
        <name>Zn(2+)</name>
        <dbReference type="ChEBI" id="CHEBI:29105"/>
    </cofactor>
    <text evidence="9">Binds 1 zinc ion.</text>
</comment>
<evidence type="ECO:0000256" key="8">
    <source>
        <dbReference type="ARBA" id="ARBA00022833"/>
    </source>
</evidence>
<dbReference type="PANTHER" id="PTHR46986">
    <property type="entry name" value="ENDORIBONUCLEASE YBEY, CHLOROPLASTIC"/>
    <property type="match status" value="1"/>
</dbReference>
<gene>
    <name evidence="9" type="primary">ybeY</name>
    <name evidence="10" type="ORF">C7B82_17940</name>
</gene>
<evidence type="ECO:0000256" key="4">
    <source>
        <dbReference type="ARBA" id="ARBA00022722"/>
    </source>
</evidence>
<dbReference type="SUPFAM" id="SSF55486">
    <property type="entry name" value="Metalloproteases ('zincins'), catalytic domain"/>
    <property type="match status" value="1"/>
</dbReference>
<keyword evidence="6 9" id="KW-0255">Endonuclease</keyword>
<feature type="binding site" evidence="9">
    <location>
        <position position="153"/>
    </location>
    <ligand>
        <name>Zn(2+)</name>
        <dbReference type="ChEBI" id="CHEBI:29105"/>
        <note>catalytic</note>
    </ligand>
</feature>
<evidence type="ECO:0000256" key="6">
    <source>
        <dbReference type="ARBA" id="ARBA00022759"/>
    </source>
</evidence>
<keyword evidence="2 9" id="KW-0690">Ribosome biogenesis</keyword>
<keyword evidence="4 9" id="KW-0540">Nuclease</keyword>
<evidence type="ECO:0000313" key="11">
    <source>
        <dbReference type="Proteomes" id="UP000239576"/>
    </source>
</evidence>
<dbReference type="PANTHER" id="PTHR46986:SF1">
    <property type="entry name" value="ENDORIBONUCLEASE YBEY, CHLOROPLASTIC"/>
    <property type="match status" value="1"/>
</dbReference>
<evidence type="ECO:0000256" key="9">
    <source>
        <dbReference type="HAMAP-Rule" id="MF_00009"/>
    </source>
</evidence>
<dbReference type="GO" id="GO:0005737">
    <property type="term" value="C:cytoplasm"/>
    <property type="evidence" value="ECO:0007669"/>
    <property type="project" value="UniProtKB-SubCell"/>
</dbReference>
<dbReference type="Pfam" id="PF02130">
    <property type="entry name" value="YbeY"/>
    <property type="match status" value="1"/>
</dbReference>
<dbReference type="InterPro" id="IPR020549">
    <property type="entry name" value="YbeY_CS"/>
</dbReference>
<keyword evidence="9" id="KW-0963">Cytoplasm</keyword>
<dbReference type="Proteomes" id="UP000239576">
    <property type="component" value="Unassembled WGS sequence"/>
</dbReference>
<comment type="caution">
    <text evidence="10">The sequence shown here is derived from an EMBL/GenBank/DDBJ whole genome shotgun (WGS) entry which is preliminary data.</text>
</comment>
<dbReference type="GO" id="GO:0006364">
    <property type="term" value="P:rRNA processing"/>
    <property type="evidence" value="ECO:0007669"/>
    <property type="project" value="UniProtKB-UniRule"/>
</dbReference>
<keyword evidence="7 9" id="KW-0378">Hydrolase</keyword>
<evidence type="ECO:0000256" key="3">
    <source>
        <dbReference type="ARBA" id="ARBA00022552"/>
    </source>
</evidence>
<proteinExistence type="inferred from homology"/>
<feature type="binding site" evidence="9">
    <location>
        <position position="159"/>
    </location>
    <ligand>
        <name>Zn(2+)</name>
        <dbReference type="ChEBI" id="CHEBI:29105"/>
        <note>catalytic</note>
    </ligand>
</feature>
<keyword evidence="8 9" id="KW-0862">Zinc</keyword>
<dbReference type="GO" id="GO:0008270">
    <property type="term" value="F:zinc ion binding"/>
    <property type="evidence" value="ECO:0007669"/>
    <property type="project" value="UniProtKB-UniRule"/>
</dbReference>
<dbReference type="InterPro" id="IPR023091">
    <property type="entry name" value="MetalPrtase_cat_dom_sf_prd"/>
</dbReference>
<keyword evidence="5 9" id="KW-0479">Metal-binding</keyword>
<feature type="binding site" evidence="9">
    <location>
        <position position="149"/>
    </location>
    <ligand>
        <name>Zn(2+)</name>
        <dbReference type="ChEBI" id="CHEBI:29105"/>
        <note>catalytic</note>
    </ligand>
</feature>
<comment type="similarity">
    <text evidence="1 9">Belongs to the endoribonuclease YbeY family.</text>
</comment>
<keyword evidence="3 9" id="KW-0698">rRNA processing</keyword>
<dbReference type="NCBIfam" id="TIGR00043">
    <property type="entry name" value="rRNA maturation RNase YbeY"/>
    <property type="match status" value="1"/>
</dbReference>
<evidence type="ECO:0000256" key="2">
    <source>
        <dbReference type="ARBA" id="ARBA00022517"/>
    </source>
</evidence>
<dbReference type="EMBL" id="PVWK01000098">
    <property type="protein sequence ID" value="PSB27031.1"/>
    <property type="molecule type" value="Genomic_DNA"/>
</dbReference>
<sequence>MEVELCVQGCGHESSTHALSDDDSIIGDWSDDPTVLSCPITVERWEDWFQAWLVALQPNRSPIDSYELSLRLTGDREIQSLNQQYRQQDQPTDVLAFAALESVFVPPQELQSTLPLYLGDIVISVGTAQRQADAQKHPLDIELAWLAAHGLLHLLGWDHPDEESLNRMLKQQQVLLESIGLKSKTG</sequence>
<comment type="subcellular location">
    <subcellularLocation>
        <location evidence="9">Cytoplasm</location>
    </subcellularLocation>
</comment>
<dbReference type="EC" id="3.1.-.-" evidence="9"/>
<dbReference type="InterPro" id="IPR002036">
    <property type="entry name" value="YbeY"/>
</dbReference>
<dbReference type="PROSITE" id="PS01306">
    <property type="entry name" value="UPF0054"/>
    <property type="match status" value="1"/>
</dbReference>
<evidence type="ECO:0000256" key="7">
    <source>
        <dbReference type="ARBA" id="ARBA00022801"/>
    </source>
</evidence>
<protein>
    <recommendedName>
        <fullName evidence="9">Endoribonuclease YbeY</fullName>
        <ecNumber evidence="9">3.1.-.-</ecNumber>
    </recommendedName>
</protein>
<dbReference type="HAMAP" id="MF_00009">
    <property type="entry name" value="Endoribonucl_YbeY"/>
    <property type="match status" value="1"/>
</dbReference>
<reference evidence="10 11" key="2">
    <citation type="submission" date="2018-03" db="EMBL/GenBank/DDBJ databases">
        <title>The ancient ancestry and fast evolution of plastids.</title>
        <authorList>
            <person name="Moore K.R."/>
            <person name="Magnabosco C."/>
            <person name="Momper L."/>
            <person name="Gold D.A."/>
            <person name="Bosak T."/>
            <person name="Fournier G.P."/>
        </authorList>
    </citation>
    <scope>NUCLEOTIDE SEQUENCE [LARGE SCALE GENOMIC DNA]</scope>
    <source>
        <strain evidence="10 11">ULC18</strain>
    </source>
</reference>
<dbReference type="GO" id="GO:0004222">
    <property type="term" value="F:metalloendopeptidase activity"/>
    <property type="evidence" value="ECO:0007669"/>
    <property type="project" value="InterPro"/>
</dbReference>
<name>A0A2T1E2U6_9CYAN</name>
<organism evidence="10 11">
    <name type="scientific">Stenomitos frigidus ULC18</name>
    <dbReference type="NCBI Taxonomy" id="2107698"/>
    <lineage>
        <taxon>Bacteria</taxon>
        <taxon>Bacillati</taxon>
        <taxon>Cyanobacteriota</taxon>
        <taxon>Cyanophyceae</taxon>
        <taxon>Leptolyngbyales</taxon>
        <taxon>Leptolyngbyaceae</taxon>
        <taxon>Stenomitos</taxon>
    </lineage>
</organism>
<comment type="function">
    <text evidence="9">Single strand-specific metallo-endoribonuclease involved in late-stage 70S ribosome quality control and in maturation of the 3' terminus of the 16S rRNA.</text>
</comment>
<evidence type="ECO:0000256" key="5">
    <source>
        <dbReference type="ARBA" id="ARBA00022723"/>
    </source>
</evidence>
<dbReference type="RefSeq" id="WP_106257650.1">
    <property type="nucleotide sequence ID" value="NZ_CAWNSW010000133.1"/>
</dbReference>
<dbReference type="Gene3D" id="3.40.390.30">
    <property type="entry name" value="Metalloproteases ('zincins'), catalytic domain"/>
    <property type="match status" value="1"/>
</dbReference>
<dbReference type="AlphaFoldDB" id="A0A2T1E2U6"/>
<evidence type="ECO:0000313" key="10">
    <source>
        <dbReference type="EMBL" id="PSB27031.1"/>
    </source>
</evidence>
<reference evidence="11" key="1">
    <citation type="submission" date="2018-02" db="EMBL/GenBank/DDBJ databases">
        <authorList>
            <person name="Moore K."/>
            <person name="Momper L."/>
        </authorList>
    </citation>
    <scope>NUCLEOTIDE SEQUENCE [LARGE SCALE GENOMIC DNA]</scope>
    <source>
        <strain evidence="11">ULC18</strain>
    </source>
</reference>
<keyword evidence="11" id="KW-1185">Reference proteome</keyword>
<evidence type="ECO:0000256" key="1">
    <source>
        <dbReference type="ARBA" id="ARBA00010875"/>
    </source>
</evidence>
<accession>A0A2T1E2U6</accession>
<dbReference type="OrthoDB" id="9807740at2"/>
<dbReference type="GO" id="GO:0004521">
    <property type="term" value="F:RNA endonuclease activity"/>
    <property type="evidence" value="ECO:0007669"/>
    <property type="project" value="UniProtKB-UniRule"/>
</dbReference>